<dbReference type="InterPro" id="IPR001926">
    <property type="entry name" value="TrpB-like_PALP"/>
</dbReference>
<dbReference type="PANTHER" id="PTHR10314">
    <property type="entry name" value="CYSTATHIONINE BETA-SYNTHASE"/>
    <property type="match status" value="1"/>
</dbReference>
<dbReference type="CDD" id="cd01561">
    <property type="entry name" value="CBS_like"/>
    <property type="match status" value="1"/>
</dbReference>
<evidence type="ECO:0000256" key="1">
    <source>
        <dbReference type="ARBA" id="ARBA00001933"/>
    </source>
</evidence>
<evidence type="ECO:0000313" key="5">
    <source>
        <dbReference type="Proteomes" id="UP000198280"/>
    </source>
</evidence>
<organism evidence="4 5">
    <name type="scientific">Actinacidiphila glaucinigra</name>
    <dbReference type="NCBI Taxonomy" id="235986"/>
    <lineage>
        <taxon>Bacteria</taxon>
        <taxon>Bacillati</taxon>
        <taxon>Actinomycetota</taxon>
        <taxon>Actinomycetes</taxon>
        <taxon>Kitasatosporales</taxon>
        <taxon>Streptomycetaceae</taxon>
        <taxon>Actinacidiphila</taxon>
    </lineage>
</organism>
<gene>
    <name evidence="4" type="ORF">SAMN05216252_107383</name>
</gene>
<dbReference type="SUPFAM" id="SSF53686">
    <property type="entry name" value="Tryptophan synthase beta subunit-like PLP-dependent enzymes"/>
    <property type="match status" value="1"/>
</dbReference>
<comment type="cofactor">
    <cofactor evidence="1">
        <name>pyridoxal 5'-phosphate</name>
        <dbReference type="ChEBI" id="CHEBI:597326"/>
    </cofactor>
</comment>
<dbReference type="Pfam" id="PF00291">
    <property type="entry name" value="PALP"/>
    <property type="match status" value="1"/>
</dbReference>
<feature type="domain" description="Tryptophan synthase beta chain-like PALP" evidence="3">
    <location>
        <begin position="12"/>
        <end position="296"/>
    </location>
</feature>
<accession>A0A239GFK0</accession>
<protein>
    <submittedName>
        <fullName evidence="4">Cysteine synthase A</fullName>
    </submittedName>
</protein>
<proteinExistence type="predicted"/>
<name>A0A239GFK0_9ACTN</name>
<keyword evidence="2" id="KW-0663">Pyridoxal phosphate</keyword>
<evidence type="ECO:0000256" key="2">
    <source>
        <dbReference type="ARBA" id="ARBA00022898"/>
    </source>
</evidence>
<reference evidence="4 5" key="1">
    <citation type="submission" date="2017-06" db="EMBL/GenBank/DDBJ databases">
        <authorList>
            <person name="Kim H.J."/>
            <person name="Triplett B.A."/>
        </authorList>
    </citation>
    <scope>NUCLEOTIDE SEQUENCE [LARGE SCALE GENOMIC DNA]</scope>
    <source>
        <strain evidence="4 5">CGMCC 4.1858</strain>
    </source>
</reference>
<keyword evidence="5" id="KW-1185">Reference proteome</keyword>
<evidence type="ECO:0000259" key="3">
    <source>
        <dbReference type="Pfam" id="PF00291"/>
    </source>
</evidence>
<dbReference type="Gene3D" id="3.40.50.1100">
    <property type="match status" value="2"/>
</dbReference>
<dbReference type="EMBL" id="FZOF01000007">
    <property type="protein sequence ID" value="SNS67977.1"/>
    <property type="molecule type" value="Genomic_DNA"/>
</dbReference>
<evidence type="ECO:0000313" key="4">
    <source>
        <dbReference type="EMBL" id="SNS67977.1"/>
    </source>
</evidence>
<dbReference type="InterPro" id="IPR050214">
    <property type="entry name" value="Cys_Synth/Cystath_Beta-Synth"/>
</dbReference>
<dbReference type="OrthoDB" id="4685698at2"/>
<dbReference type="GO" id="GO:1901605">
    <property type="term" value="P:alpha-amino acid metabolic process"/>
    <property type="evidence" value="ECO:0007669"/>
    <property type="project" value="UniProtKB-ARBA"/>
</dbReference>
<dbReference type="RefSeq" id="WP_089224795.1">
    <property type="nucleotide sequence ID" value="NZ_FZOF01000007.1"/>
</dbReference>
<sequence length="366" mass="39052">MNEPTTGRDLASAVGNTPLLWISHPLTTPGRGFWAKLEGANPGGIEDRSAVHMVGRARERGDLLPGATVVASTSGAFGLGLVLAGRVFGHPVTLVTDPDLEPDMKRLLRSRGARLDIVRDAHPYRGWQEACRRRVGELLAAEPGSWCADPYDNPDNADAYTPLARELTEQLGRVDVLVTSVGTGGHSAGVSRTLRALNPDLHVIGVDTVGSITFGQPVRPRLVRGIGSSIHSRNVAYEQFTEVHWVTPAEAVHTCRALARSHYASGGWSVGAVALVAGWAARTCSSGTRVVAVFPDGPHRYLSTVYDDEYCRDRGLLGTAPAAEPMEIASPHDGEPTRWTRCRTVTNPVASLIAPPAHPAEAPEAV</sequence>
<dbReference type="InterPro" id="IPR036052">
    <property type="entry name" value="TrpB-like_PALP_sf"/>
</dbReference>
<dbReference type="Proteomes" id="UP000198280">
    <property type="component" value="Unassembled WGS sequence"/>
</dbReference>
<dbReference type="AlphaFoldDB" id="A0A239GFK0"/>